<reference evidence="3 4" key="1">
    <citation type="submission" date="2018-06" db="EMBL/GenBank/DDBJ databases">
        <title>Phytoactinopolyspora halophila sp. nov., a novel halophilic actinomycete isolated from a saline soil in China.</title>
        <authorList>
            <person name="Tang S.-K."/>
        </authorList>
    </citation>
    <scope>NUCLEOTIDE SEQUENCE [LARGE SCALE GENOMIC DNA]</scope>
    <source>
        <strain evidence="3 4">YIM 96934</strain>
    </source>
</reference>
<feature type="domain" description="Mycothiol-dependent maleylpyruvate isomerase metal-binding" evidence="1">
    <location>
        <begin position="26"/>
        <end position="168"/>
    </location>
</feature>
<organism evidence="3 4">
    <name type="scientific">Phytoactinopolyspora halophila</name>
    <dbReference type="NCBI Taxonomy" id="1981511"/>
    <lineage>
        <taxon>Bacteria</taxon>
        <taxon>Bacillati</taxon>
        <taxon>Actinomycetota</taxon>
        <taxon>Actinomycetes</taxon>
        <taxon>Jiangellales</taxon>
        <taxon>Jiangellaceae</taxon>
        <taxon>Phytoactinopolyspora</taxon>
    </lineage>
</organism>
<dbReference type="InterPro" id="IPR041629">
    <property type="entry name" value="SCP_3"/>
</dbReference>
<evidence type="ECO:0000259" key="1">
    <source>
        <dbReference type="Pfam" id="PF11716"/>
    </source>
</evidence>
<name>A0A329QIW8_9ACTN</name>
<gene>
    <name evidence="3" type="ORF">DPM12_16300</name>
</gene>
<dbReference type="Proteomes" id="UP000250462">
    <property type="component" value="Unassembled WGS sequence"/>
</dbReference>
<comment type="caution">
    <text evidence="3">The sequence shown here is derived from an EMBL/GenBank/DDBJ whole genome shotgun (WGS) entry which is preliminary data.</text>
</comment>
<dbReference type="InterPro" id="IPR017517">
    <property type="entry name" value="Maleyloyr_isom"/>
</dbReference>
<dbReference type="InterPro" id="IPR024344">
    <property type="entry name" value="MDMPI_metal-binding"/>
</dbReference>
<sequence length="274" mass="29433">MHHVSTRYRVDVAKRSDPGTAWSAYREAHEELRTWLDGLPDTAWPRQSCLPGWTVAELAAHIASVADSVVAVKAASRESTAKSIGEYLAAYAPAADVIAGRAREAAESAAHEPSALLQTIDERFASAAEHVEELGLRDRVVEGRRGPIRLGDFLLTRVIEIVVHGDDFARSLPESGAPRLPRAASRMAVRALLEALAERAPGRSVEVRVPPHAAVQCVEGPQHTRGTPASVVETDAATWIRLASGRVSWQEAVAEGHVSASGERADLSAYVPLL</sequence>
<dbReference type="GO" id="GO:0046872">
    <property type="term" value="F:metal ion binding"/>
    <property type="evidence" value="ECO:0007669"/>
    <property type="project" value="InterPro"/>
</dbReference>
<dbReference type="Pfam" id="PF11716">
    <property type="entry name" value="MDMPI_N"/>
    <property type="match status" value="1"/>
</dbReference>
<keyword evidence="4" id="KW-1185">Reference proteome</keyword>
<dbReference type="Gene3D" id="3.30.1050.40">
    <property type="match status" value="1"/>
</dbReference>
<dbReference type="SUPFAM" id="SSF109854">
    <property type="entry name" value="DinB/YfiT-like putative metalloenzymes"/>
    <property type="match status" value="1"/>
</dbReference>
<evidence type="ECO:0000313" key="3">
    <source>
        <dbReference type="EMBL" id="RAW11629.1"/>
    </source>
</evidence>
<protein>
    <recommendedName>
        <fullName evidence="5">Maleylpyruvate isomerase family mycothiol-dependent enzyme</fullName>
    </recommendedName>
</protein>
<accession>A0A329QIW8</accession>
<feature type="domain" description="Bacterial SCP orthologue" evidence="2">
    <location>
        <begin position="182"/>
        <end position="273"/>
    </location>
</feature>
<evidence type="ECO:0000313" key="4">
    <source>
        <dbReference type="Proteomes" id="UP000250462"/>
    </source>
</evidence>
<proteinExistence type="predicted"/>
<dbReference type="EMBL" id="QMIG01000019">
    <property type="protein sequence ID" value="RAW11629.1"/>
    <property type="molecule type" value="Genomic_DNA"/>
</dbReference>
<dbReference type="AlphaFoldDB" id="A0A329QIW8"/>
<dbReference type="InterPro" id="IPR034660">
    <property type="entry name" value="DinB/YfiT-like"/>
</dbReference>
<dbReference type="Pfam" id="PF17844">
    <property type="entry name" value="SCP_3"/>
    <property type="match status" value="1"/>
</dbReference>
<dbReference type="NCBIfam" id="TIGR03083">
    <property type="entry name" value="maleylpyruvate isomerase family mycothiol-dependent enzyme"/>
    <property type="match status" value="1"/>
</dbReference>
<evidence type="ECO:0000259" key="2">
    <source>
        <dbReference type="Pfam" id="PF17844"/>
    </source>
</evidence>
<evidence type="ECO:0008006" key="5">
    <source>
        <dbReference type="Google" id="ProtNLM"/>
    </source>
</evidence>